<feature type="domain" description="ABM" evidence="1">
    <location>
        <begin position="3"/>
        <end position="67"/>
    </location>
</feature>
<sequence length="92" mass="9956">MPMQFQPDFARAGLDATSAAARDTRAFAGSTGVRVIVDEKDPAHVIVVEQWETESHDAAYQAWRAGDGLPTDIIAMLARPATTTHFTVSLDL</sequence>
<keyword evidence="2" id="KW-0560">Oxidoreductase</keyword>
<reference evidence="2 3" key="1">
    <citation type="submission" date="2019-04" db="EMBL/GenBank/DDBJ databases">
        <title>Streptomyces oryziradicis sp. nov., a novel actinomycete isolated from rhizosphere soil of rice (Oryza sativa L.).</title>
        <authorList>
            <person name="Li C."/>
        </authorList>
    </citation>
    <scope>NUCLEOTIDE SEQUENCE [LARGE SCALE GENOMIC DNA]</scope>
    <source>
        <strain evidence="2 3">NEAU-C40</strain>
    </source>
</reference>
<protein>
    <submittedName>
        <fullName evidence="2">Antibiotic biosynthesis monooxygenase</fullName>
    </submittedName>
</protein>
<keyword evidence="2" id="KW-0503">Monooxygenase</keyword>
<comment type="caution">
    <text evidence="2">The sequence shown here is derived from an EMBL/GenBank/DDBJ whole genome shotgun (WGS) entry which is preliminary data.</text>
</comment>
<dbReference type="InterPro" id="IPR011008">
    <property type="entry name" value="Dimeric_a/b-barrel"/>
</dbReference>
<dbReference type="Gene3D" id="3.30.70.100">
    <property type="match status" value="1"/>
</dbReference>
<dbReference type="AlphaFoldDB" id="A0A4U0SF97"/>
<proteinExistence type="predicted"/>
<organism evidence="2 3">
    <name type="scientific">Actinacidiphila oryziradicis</name>
    <dbReference type="NCBI Taxonomy" id="2571141"/>
    <lineage>
        <taxon>Bacteria</taxon>
        <taxon>Bacillati</taxon>
        <taxon>Actinomycetota</taxon>
        <taxon>Actinomycetes</taxon>
        <taxon>Kitasatosporales</taxon>
        <taxon>Streptomycetaceae</taxon>
        <taxon>Actinacidiphila</taxon>
    </lineage>
</organism>
<evidence type="ECO:0000259" key="1">
    <source>
        <dbReference type="Pfam" id="PF03992"/>
    </source>
</evidence>
<dbReference type="OrthoDB" id="7867302at2"/>
<dbReference type="GO" id="GO:0004497">
    <property type="term" value="F:monooxygenase activity"/>
    <property type="evidence" value="ECO:0007669"/>
    <property type="project" value="UniProtKB-KW"/>
</dbReference>
<dbReference type="InterPro" id="IPR007138">
    <property type="entry name" value="ABM_dom"/>
</dbReference>
<evidence type="ECO:0000313" key="3">
    <source>
        <dbReference type="Proteomes" id="UP000305778"/>
    </source>
</evidence>
<dbReference type="Pfam" id="PF03992">
    <property type="entry name" value="ABM"/>
    <property type="match status" value="1"/>
</dbReference>
<dbReference type="EMBL" id="SUMC01000033">
    <property type="protein sequence ID" value="TKA08240.1"/>
    <property type="molecule type" value="Genomic_DNA"/>
</dbReference>
<name>A0A4U0SF97_9ACTN</name>
<keyword evidence="3" id="KW-1185">Reference proteome</keyword>
<dbReference type="Proteomes" id="UP000305778">
    <property type="component" value="Unassembled WGS sequence"/>
</dbReference>
<gene>
    <name evidence="2" type="ORF">FCI23_29225</name>
</gene>
<evidence type="ECO:0000313" key="2">
    <source>
        <dbReference type="EMBL" id="TKA08240.1"/>
    </source>
</evidence>
<accession>A0A4U0SF97</accession>
<dbReference type="SUPFAM" id="SSF54909">
    <property type="entry name" value="Dimeric alpha+beta barrel"/>
    <property type="match status" value="1"/>
</dbReference>